<accession>X1R8Z8</accession>
<protein>
    <submittedName>
        <fullName evidence="1">Uncharacterized protein</fullName>
    </submittedName>
</protein>
<reference evidence="1" key="1">
    <citation type="journal article" date="2014" name="Front. Microbiol.">
        <title>High frequency of phylogenetically diverse reductive dehalogenase-homologous genes in deep subseafloor sedimentary metagenomes.</title>
        <authorList>
            <person name="Kawai M."/>
            <person name="Futagami T."/>
            <person name="Toyoda A."/>
            <person name="Takaki Y."/>
            <person name="Nishi S."/>
            <person name="Hori S."/>
            <person name="Arai W."/>
            <person name="Tsubouchi T."/>
            <person name="Morono Y."/>
            <person name="Uchiyama I."/>
            <person name="Ito T."/>
            <person name="Fujiyama A."/>
            <person name="Inagaki F."/>
            <person name="Takami H."/>
        </authorList>
    </citation>
    <scope>NUCLEOTIDE SEQUENCE</scope>
    <source>
        <strain evidence="1">Expedition CK06-06</strain>
    </source>
</reference>
<organism evidence="1">
    <name type="scientific">marine sediment metagenome</name>
    <dbReference type="NCBI Taxonomy" id="412755"/>
    <lineage>
        <taxon>unclassified sequences</taxon>
        <taxon>metagenomes</taxon>
        <taxon>ecological metagenomes</taxon>
    </lineage>
</organism>
<comment type="caution">
    <text evidence="1">The sequence shown here is derived from an EMBL/GenBank/DDBJ whole genome shotgun (WGS) entry which is preliminary data.</text>
</comment>
<proteinExistence type="predicted"/>
<dbReference type="AlphaFoldDB" id="X1R8Z8"/>
<evidence type="ECO:0000313" key="1">
    <source>
        <dbReference type="EMBL" id="GAI52069.1"/>
    </source>
</evidence>
<dbReference type="EMBL" id="BARV01037564">
    <property type="protein sequence ID" value="GAI52069.1"/>
    <property type="molecule type" value="Genomic_DNA"/>
</dbReference>
<gene>
    <name evidence="1" type="ORF">S06H3_58085</name>
</gene>
<name>X1R8Z8_9ZZZZ</name>
<sequence>MRKMRWTDHSDYISFFEISGGGIRIIKIEEVGPPRKAGKKK</sequence>